<name>A0A919Q7E3_9ACTN</name>
<sequence>MDRLLAVPVEVCSEDVIVFEVDRDLMGQDLDLAAGDGTIARARNSLDKALHSIKPALAQIIDTLREAAPNEIEIEFGLKVSGESTIVIAKGTTEVNFAIRVLWKRS</sequence>
<dbReference type="NCBIfam" id="NF041216">
    <property type="entry name" value="CU044_2847_fam"/>
    <property type="match status" value="1"/>
</dbReference>
<evidence type="ECO:0000313" key="2">
    <source>
        <dbReference type="EMBL" id="GIH22020.1"/>
    </source>
</evidence>
<evidence type="ECO:0000259" key="1">
    <source>
        <dbReference type="Pfam" id="PF19493"/>
    </source>
</evidence>
<dbReference type="RefSeq" id="WP_204038883.1">
    <property type="nucleotide sequence ID" value="NZ_BOOA01000002.1"/>
</dbReference>
<accession>A0A919Q7E3</accession>
<protein>
    <recommendedName>
        <fullName evidence="1">Trypsin-co-occurring domain-containing protein</fullName>
    </recommendedName>
</protein>
<organism evidence="2 3">
    <name type="scientific">Acrocarpospora phusangensis</name>
    <dbReference type="NCBI Taxonomy" id="1070424"/>
    <lineage>
        <taxon>Bacteria</taxon>
        <taxon>Bacillati</taxon>
        <taxon>Actinomycetota</taxon>
        <taxon>Actinomycetes</taxon>
        <taxon>Streptosporangiales</taxon>
        <taxon>Streptosporangiaceae</taxon>
        <taxon>Acrocarpospora</taxon>
    </lineage>
</organism>
<dbReference type="Proteomes" id="UP000640052">
    <property type="component" value="Unassembled WGS sequence"/>
</dbReference>
<dbReference type="InterPro" id="IPR045794">
    <property type="entry name" value="Trypco1"/>
</dbReference>
<proteinExistence type="predicted"/>
<gene>
    <name evidence="2" type="ORF">Aph01nite_03300</name>
</gene>
<dbReference type="Pfam" id="PF19493">
    <property type="entry name" value="Trypco1"/>
    <property type="match status" value="1"/>
</dbReference>
<evidence type="ECO:0000313" key="3">
    <source>
        <dbReference type="Proteomes" id="UP000640052"/>
    </source>
</evidence>
<keyword evidence="3" id="KW-1185">Reference proteome</keyword>
<dbReference type="AlphaFoldDB" id="A0A919Q7E3"/>
<comment type="caution">
    <text evidence="2">The sequence shown here is derived from an EMBL/GenBank/DDBJ whole genome shotgun (WGS) entry which is preliminary data.</text>
</comment>
<reference evidence="2" key="1">
    <citation type="submission" date="2021-01" db="EMBL/GenBank/DDBJ databases">
        <title>Whole genome shotgun sequence of Acrocarpospora phusangensis NBRC 108782.</title>
        <authorList>
            <person name="Komaki H."/>
            <person name="Tamura T."/>
        </authorList>
    </citation>
    <scope>NUCLEOTIDE SEQUENCE</scope>
    <source>
        <strain evidence="2">NBRC 108782</strain>
    </source>
</reference>
<dbReference type="EMBL" id="BOOA01000002">
    <property type="protein sequence ID" value="GIH22020.1"/>
    <property type="molecule type" value="Genomic_DNA"/>
</dbReference>
<feature type="domain" description="Trypsin-co-occurring" evidence="1">
    <location>
        <begin position="15"/>
        <end position="105"/>
    </location>
</feature>